<dbReference type="AlphaFoldDB" id="A0A2V4WPN2"/>
<sequence>MSKTTAITLDLSAQTIDAAVKPAMHYTPAIFTVSGSFGSVELMADDDQLAAMAQAITLHFQSKGVVSA</sequence>
<evidence type="ECO:0000313" key="2">
    <source>
        <dbReference type="EMBL" id="QKS56510.1"/>
    </source>
</evidence>
<dbReference type="RefSeq" id="WP_110896487.1">
    <property type="nucleotide sequence ID" value="NZ_CP054614.1"/>
</dbReference>
<organism evidence="1 3">
    <name type="scientific">Paenibacillus barcinonensis</name>
    <dbReference type="NCBI Taxonomy" id="198119"/>
    <lineage>
        <taxon>Bacteria</taxon>
        <taxon>Bacillati</taxon>
        <taxon>Bacillota</taxon>
        <taxon>Bacilli</taxon>
        <taxon>Bacillales</taxon>
        <taxon>Paenibacillaceae</taxon>
        <taxon>Paenibacillus</taxon>
    </lineage>
</organism>
<dbReference type="Proteomes" id="UP000247790">
    <property type="component" value="Unassembled WGS sequence"/>
</dbReference>
<keyword evidence="4" id="KW-1185">Reference proteome</keyword>
<dbReference type="EMBL" id="QJSW01000005">
    <property type="protein sequence ID" value="PYE49812.1"/>
    <property type="molecule type" value="Genomic_DNA"/>
</dbReference>
<proteinExistence type="predicted"/>
<evidence type="ECO:0000313" key="3">
    <source>
        <dbReference type="Proteomes" id="UP000247790"/>
    </source>
</evidence>
<accession>A0A2V4WPN2</accession>
<reference evidence="2 4" key="2">
    <citation type="submission" date="2020-06" db="EMBL/GenBank/DDBJ databases">
        <title>Complete genome of Paenibacillus barcinonensis KACC11450.</title>
        <authorList>
            <person name="Kim M."/>
            <person name="Park Y.-J."/>
            <person name="Shin J.-H."/>
        </authorList>
    </citation>
    <scope>NUCLEOTIDE SEQUENCE [LARGE SCALE GENOMIC DNA]</scope>
    <source>
        <strain evidence="2 4">KACC11450</strain>
    </source>
</reference>
<protein>
    <submittedName>
        <fullName evidence="1">Uncharacterized protein</fullName>
    </submittedName>
</protein>
<gene>
    <name evidence="1" type="ORF">DFQ00_105316</name>
    <name evidence="2" type="ORF">HUB98_09260</name>
</gene>
<name>A0A2V4WPN2_PAEBA</name>
<evidence type="ECO:0000313" key="1">
    <source>
        <dbReference type="EMBL" id="PYE49812.1"/>
    </source>
</evidence>
<dbReference type="Proteomes" id="UP000509327">
    <property type="component" value="Chromosome"/>
</dbReference>
<dbReference type="OrthoDB" id="2663910at2"/>
<reference evidence="1 3" key="1">
    <citation type="submission" date="2018-06" db="EMBL/GenBank/DDBJ databases">
        <title>Genomic Encyclopedia of Type Strains, Phase III (KMG-III): the genomes of soil and plant-associated and newly described type strains.</title>
        <authorList>
            <person name="Whitman W."/>
        </authorList>
    </citation>
    <scope>NUCLEOTIDE SEQUENCE [LARGE SCALE GENOMIC DNA]</scope>
    <source>
        <strain evidence="1 3">CECT 7022</strain>
    </source>
</reference>
<dbReference type="EMBL" id="CP054614">
    <property type="protein sequence ID" value="QKS56510.1"/>
    <property type="molecule type" value="Genomic_DNA"/>
</dbReference>
<evidence type="ECO:0000313" key="4">
    <source>
        <dbReference type="Proteomes" id="UP000509327"/>
    </source>
</evidence>